<evidence type="ECO:0000256" key="6">
    <source>
        <dbReference type="RuleBase" id="RU363034"/>
    </source>
</evidence>
<feature type="transmembrane region" description="Helical" evidence="7">
    <location>
        <begin position="20"/>
        <end position="37"/>
    </location>
</feature>
<dbReference type="PROSITE" id="PS00135">
    <property type="entry name" value="TRYPSIN_SER"/>
    <property type="match status" value="1"/>
</dbReference>
<dbReference type="PRINTS" id="PR00722">
    <property type="entry name" value="CHYMOTRYPSIN"/>
</dbReference>
<dbReference type="OMA" id="PLRCNNI"/>
<keyword evidence="1 6" id="KW-0645">Protease</keyword>
<dbReference type="InterPro" id="IPR033116">
    <property type="entry name" value="TRYPSIN_SER"/>
</dbReference>
<dbReference type="GO" id="GO:0004252">
    <property type="term" value="F:serine-type endopeptidase activity"/>
    <property type="evidence" value="ECO:0007669"/>
    <property type="project" value="InterPro"/>
</dbReference>
<dbReference type="OrthoDB" id="6755574at2759"/>
<evidence type="ECO:0000256" key="1">
    <source>
        <dbReference type="ARBA" id="ARBA00022670"/>
    </source>
</evidence>
<keyword evidence="7" id="KW-0472">Membrane</keyword>
<evidence type="ECO:0000313" key="10">
    <source>
        <dbReference type="Proteomes" id="UP000694892"/>
    </source>
</evidence>
<dbReference type="PANTHER" id="PTHR24271:SF52">
    <property type="entry name" value="GRANZYME K"/>
    <property type="match status" value="1"/>
</dbReference>
<dbReference type="SUPFAM" id="SSF50494">
    <property type="entry name" value="Trypsin-like serine proteases"/>
    <property type="match status" value="1"/>
</dbReference>
<evidence type="ECO:0000256" key="7">
    <source>
        <dbReference type="SAM" id="Phobius"/>
    </source>
</evidence>
<dbReference type="InterPro" id="IPR018114">
    <property type="entry name" value="TRYPSIN_HIS"/>
</dbReference>
<dbReference type="InterPro" id="IPR009003">
    <property type="entry name" value="Peptidase_S1_PA"/>
</dbReference>
<evidence type="ECO:0000313" key="9">
    <source>
        <dbReference type="EMBL" id="OCT98729.1"/>
    </source>
</evidence>
<sequence>MALDKYSSTGLNQPQTSPRMGLFCFYLLFSIFLLIQINGNVCMDIINGNEATPHSRPYMALINNDAGSSCGGTLIKPNWVLTAAHCIVNNSKVILGAHNWRKREREQQRFSIARAVPHPCFDFKQKIHDIQLLQLKGVAKSNKFVSVLNLPTIDEDVKPGSICSTAGWGVTKVKGKASDVLRETNVTVVSRDKCNKIYKKIPNTEITTNMLCAGPAKKRNEDTCQGDSGGPLICDKRFSAIVSFGKTCGDPKYPGVYTRLTAKYLQWIRDITGGADW</sequence>
<dbReference type="InterPro" id="IPR001254">
    <property type="entry name" value="Trypsin_dom"/>
</dbReference>
<evidence type="ECO:0000256" key="3">
    <source>
        <dbReference type="ARBA" id="ARBA00022801"/>
    </source>
</evidence>
<keyword evidence="7" id="KW-0812">Transmembrane</keyword>
<dbReference type="CDD" id="cd00190">
    <property type="entry name" value="Tryp_SPc"/>
    <property type="match status" value="1"/>
</dbReference>
<protein>
    <recommendedName>
        <fullName evidence="8">Peptidase S1 domain-containing protein</fullName>
    </recommendedName>
</protein>
<accession>A0A974DV96</accession>
<evidence type="ECO:0000256" key="4">
    <source>
        <dbReference type="ARBA" id="ARBA00022825"/>
    </source>
</evidence>
<reference evidence="10" key="1">
    <citation type="journal article" date="2016" name="Nature">
        <title>Genome evolution in the allotetraploid frog Xenopus laevis.</title>
        <authorList>
            <person name="Session A.M."/>
            <person name="Uno Y."/>
            <person name="Kwon T."/>
            <person name="Chapman J.A."/>
            <person name="Toyoda A."/>
            <person name="Takahashi S."/>
            <person name="Fukui A."/>
            <person name="Hikosaka A."/>
            <person name="Suzuki A."/>
            <person name="Kondo M."/>
            <person name="van Heeringen S.J."/>
            <person name="Quigley I."/>
            <person name="Heinz S."/>
            <person name="Ogino H."/>
            <person name="Ochi H."/>
            <person name="Hellsten U."/>
            <person name="Lyons J.B."/>
            <person name="Simakov O."/>
            <person name="Putnam N."/>
            <person name="Stites J."/>
            <person name="Kuroki Y."/>
            <person name="Tanaka T."/>
            <person name="Michiue T."/>
            <person name="Watanabe M."/>
            <person name="Bogdanovic O."/>
            <person name="Lister R."/>
            <person name="Georgiou G."/>
            <person name="Paranjpe S.S."/>
            <person name="van Kruijsbergen I."/>
            <person name="Shu S."/>
            <person name="Carlson J."/>
            <person name="Kinoshita T."/>
            <person name="Ohta Y."/>
            <person name="Mawaribuchi S."/>
            <person name="Jenkins J."/>
            <person name="Grimwood J."/>
            <person name="Schmutz J."/>
            <person name="Mitros T."/>
            <person name="Mozaffari S.V."/>
            <person name="Suzuki Y."/>
            <person name="Haramoto Y."/>
            <person name="Yamamoto T.S."/>
            <person name="Takagi C."/>
            <person name="Heald R."/>
            <person name="Miller K."/>
            <person name="Haudenschild C."/>
            <person name="Kitzman J."/>
            <person name="Nakayama T."/>
            <person name="Izutsu Y."/>
            <person name="Robert J."/>
            <person name="Fortriede J."/>
            <person name="Burns K."/>
            <person name="Lotay V."/>
            <person name="Karimi K."/>
            <person name="Yasuoka Y."/>
            <person name="Dichmann D.S."/>
            <person name="Flajnik M.F."/>
            <person name="Houston D.W."/>
            <person name="Shendure J."/>
            <person name="DuPasquier L."/>
            <person name="Vize P.D."/>
            <person name="Zorn A.M."/>
            <person name="Ito M."/>
            <person name="Marcotte E.M."/>
            <person name="Wallingford J.B."/>
            <person name="Ito Y."/>
            <person name="Asashima M."/>
            <person name="Ueno N."/>
            <person name="Matsuda Y."/>
            <person name="Veenstra G.J."/>
            <person name="Fujiyama A."/>
            <person name="Harland R.M."/>
            <person name="Taira M."/>
            <person name="Rokhsar D.S."/>
        </authorList>
    </citation>
    <scope>NUCLEOTIDE SEQUENCE [LARGE SCALE GENOMIC DNA]</scope>
    <source>
        <strain evidence="10">J</strain>
    </source>
</reference>
<organism evidence="9 10">
    <name type="scientific">Xenopus laevis</name>
    <name type="common">African clawed frog</name>
    <dbReference type="NCBI Taxonomy" id="8355"/>
    <lineage>
        <taxon>Eukaryota</taxon>
        <taxon>Metazoa</taxon>
        <taxon>Chordata</taxon>
        <taxon>Craniata</taxon>
        <taxon>Vertebrata</taxon>
        <taxon>Euteleostomi</taxon>
        <taxon>Amphibia</taxon>
        <taxon>Batrachia</taxon>
        <taxon>Anura</taxon>
        <taxon>Pipoidea</taxon>
        <taxon>Pipidae</taxon>
        <taxon>Xenopodinae</taxon>
        <taxon>Xenopus</taxon>
        <taxon>Xenopus</taxon>
    </lineage>
</organism>
<evidence type="ECO:0000256" key="2">
    <source>
        <dbReference type="ARBA" id="ARBA00022729"/>
    </source>
</evidence>
<keyword evidence="2" id="KW-0732">Signal</keyword>
<name>A0A974DV96_XENLA</name>
<dbReference type="GO" id="GO:0006508">
    <property type="term" value="P:proteolysis"/>
    <property type="evidence" value="ECO:0007669"/>
    <property type="project" value="UniProtKB-KW"/>
</dbReference>
<dbReference type="EMBL" id="CM004467">
    <property type="protein sequence ID" value="OCT98729.1"/>
    <property type="molecule type" value="Genomic_DNA"/>
</dbReference>
<dbReference type="PROSITE" id="PS50240">
    <property type="entry name" value="TRYPSIN_DOM"/>
    <property type="match status" value="1"/>
</dbReference>
<dbReference type="InterPro" id="IPR043504">
    <property type="entry name" value="Peptidase_S1_PA_chymotrypsin"/>
</dbReference>
<dbReference type="InterPro" id="IPR001314">
    <property type="entry name" value="Peptidase_S1A"/>
</dbReference>
<dbReference type="Pfam" id="PF00089">
    <property type="entry name" value="Trypsin"/>
    <property type="match status" value="1"/>
</dbReference>
<dbReference type="FunFam" id="2.40.10.10:FF:000120">
    <property type="entry name" value="Putative serine protease"/>
    <property type="match status" value="1"/>
</dbReference>
<dbReference type="PROSITE" id="PS00134">
    <property type="entry name" value="TRYPSIN_HIS"/>
    <property type="match status" value="1"/>
</dbReference>
<keyword evidence="3 6" id="KW-0378">Hydrolase</keyword>
<dbReference type="SMART" id="SM00020">
    <property type="entry name" value="Tryp_SPc"/>
    <property type="match status" value="1"/>
</dbReference>
<keyword evidence="7" id="KW-1133">Transmembrane helix</keyword>
<feature type="domain" description="Peptidase S1" evidence="8">
    <location>
        <begin position="45"/>
        <end position="273"/>
    </location>
</feature>
<dbReference type="KEGG" id="xla:379554"/>
<proteinExistence type="predicted"/>
<evidence type="ECO:0000259" key="8">
    <source>
        <dbReference type="PROSITE" id="PS50240"/>
    </source>
</evidence>
<dbReference type="PANTHER" id="PTHR24271">
    <property type="entry name" value="KALLIKREIN-RELATED"/>
    <property type="match status" value="1"/>
</dbReference>
<gene>
    <name evidence="9" type="ORF">XELAEV_18010960mg</name>
</gene>
<keyword evidence="4 6" id="KW-0720">Serine protease</keyword>
<dbReference type="AlphaFoldDB" id="A0A974DV96"/>
<dbReference type="Gene3D" id="2.40.10.10">
    <property type="entry name" value="Trypsin-like serine proteases"/>
    <property type="match status" value="2"/>
</dbReference>
<dbReference type="Proteomes" id="UP000694892">
    <property type="component" value="Chromosome 1S"/>
</dbReference>
<evidence type="ECO:0000256" key="5">
    <source>
        <dbReference type="ARBA" id="ARBA00023157"/>
    </source>
</evidence>
<keyword evidence="5" id="KW-1015">Disulfide bond</keyword>